<evidence type="ECO:0000256" key="6">
    <source>
        <dbReference type="ARBA" id="ARBA00023136"/>
    </source>
</evidence>
<reference evidence="11 12" key="1">
    <citation type="submission" date="2016-07" db="EMBL/GenBank/DDBJ databases">
        <title>Genome analysis of Burkholderia fungorum ES3-20.</title>
        <authorList>
            <person name="Xu D."/>
            <person name="Yao R."/>
            <person name="Zheng S."/>
        </authorList>
    </citation>
    <scope>NUCLEOTIDE SEQUENCE [LARGE SCALE GENOMIC DNA]</scope>
    <source>
        <strain evidence="11 12">ES3-20</strain>
    </source>
</reference>
<dbReference type="PROSITE" id="PS50111">
    <property type="entry name" value="CHEMOTAXIS_TRANSDUC_2"/>
    <property type="match status" value="1"/>
</dbReference>
<dbReference type="InterPro" id="IPR004089">
    <property type="entry name" value="MCPsignal_dom"/>
</dbReference>
<evidence type="ECO:0000256" key="2">
    <source>
        <dbReference type="ARBA" id="ARBA00022475"/>
    </source>
</evidence>
<evidence type="ECO:0000256" key="5">
    <source>
        <dbReference type="ARBA" id="ARBA00022989"/>
    </source>
</evidence>
<feature type="domain" description="Methyl-accepting transducer" evidence="10">
    <location>
        <begin position="272"/>
        <end position="501"/>
    </location>
</feature>
<protein>
    <recommendedName>
        <fullName evidence="10">Methyl-accepting transducer domain-containing protein</fullName>
    </recommendedName>
</protein>
<evidence type="ECO:0000256" key="9">
    <source>
        <dbReference type="SAM" id="Phobius"/>
    </source>
</evidence>
<dbReference type="Pfam" id="PF00015">
    <property type="entry name" value="MCPsignal"/>
    <property type="match status" value="1"/>
</dbReference>
<evidence type="ECO:0000256" key="8">
    <source>
        <dbReference type="PROSITE-ProRule" id="PRU00284"/>
    </source>
</evidence>
<dbReference type="SMART" id="SM00283">
    <property type="entry name" value="MA"/>
    <property type="match status" value="1"/>
</dbReference>
<dbReference type="OrthoDB" id="8555762at2"/>
<evidence type="ECO:0000313" key="12">
    <source>
        <dbReference type="Proteomes" id="UP000283709"/>
    </source>
</evidence>
<dbReference type="PANTHER" id="PTHR43531:SF14">
    <property type="entry name" value="METHYL-ACCEPTING CHEMOTAXIS PROTEIN I-RELATED"/>
    <property type="match status" value="1"/>
</dbReference>
<proteinExistence type="inferred from homology"/>
<dbReference type="GO" id="GO:0004888">
    <property type="term" value="F:transmembrane signaling receptor activity"/>
    <property type="evidence" value="ECO:0007669"/>
    <property type="project" value="InterPro"/>
</dbReference>
<organism evidence="11 12">
    <name type="scientific">Paraburkholderia fungorum</name>
    <dbReference type="NCBI Taxonomy" id="134537"/>
    <lineage>
        <taxon>Bacteria</taxon>
        <taxon>Pseudomonadati</taxon>
        <taxon>Pseudomonadota</taxon>
        <taxon>Betaproteobacteria</taxon>
        <taxon>Burkholderiales</taxon>
        <taxon>Burkholderiaceae</taxon>
        <taxon>Paraburkholderia</taxon>
    </lineage>
</organism>
<dbReference type="SMART" id="SM01049">
    <property type="entry name" value="Cache_2"/>
    <property type="match status" value="1"/>
</dbReference>
<dbReference type="PANTHER" id="PTHR43531">
    <property type="entry name" value="PROTEIN ICFG"/>
    <property type="match status" value="1"/>
</dbReference>
<feature type="transmembrane region" description="Helical" evidence="9">
    <location>
        <begin position="6"/>
        <end position="29"/>
    </location>
</feature>
<dbReference type="EMBL" id="MCAS01000003">
    <property type="protein sequence ID" value="RKF49884.1"/>
    <property type="molecule type" value="Genomic_DNA"/>
</dbReference>
<dbReference type="Gene3D" id="3.30.450.20">
    <property type="entry name" value="PAS domain"/>
    <property type="match status" value="1"/>
</dbReference>
<keyword evidence="4 9" id="KW-0812">Transmembrane</keyword>
<keyword evidence="8" id="KW-0807">Transducer</keyword>
<evidence type="ECO:0000256" key="7">
    <source>
        <dbReference type="ARBA" id="ARBA00029447"/>
    </source>
</evidence>
<dbReference type="InterPro" id="IPR004090">
    <property type="entry name" value="Chemotax_Me-accpt_rcpt"/>
</dbReference>
<dbReference type="PRINTS" id="PR00260">
    <property type="entry name" value="CHEMTRNSDUCR"/>
</dbReference>
<evidence type="ECO:0000256" key="4">
    <source>
        <dbReference type="ARBA" id="ARBA00022692"/>
    </source>
</evidence>
<dbReference type="InterPro" id="IPR033480">
    <property type="entry name" value="sCache_2"/>
</dbReference>
<dbReference type="Proteomes" id="UP000283709">
    <property type="component" value="Unassembled WGS sequence"/>
</dbReference>
<comment type="similarity">
    <text evidence="7">Belongs to the methyl-accepting chemotaxis (MCP) protein family.</text>
</comment>
<dbReference type="AlphaFoldDB" id="A0A3R7LCS3"/>
<keyword evidence="6 9" id="KW-0472">Membrane</keyword>
<dbReference type="GO" id="GO:0005886">
    <property type="term" value="C:plasma membrane"/>
    <property type="evidence" value="ECO:0007669"/>
    <property type="project" value="UniProtKB-SubCell"/>
</dbReference>
<dbReference type="RefSeq" id="WP_120343177.1">
    <property type="nucleotide sequence ID" value="NZ_MCAS01000003.1"/>
</dbReference>
<dbReference type="InterPro" id="IPR051310">
    <property type="entry name" value="MCP_chemotaxis"/>
</dbReference>
<comment type="subcellular location">
    <subcellularLocation>
        <location evidence="1">Cell membrane</location>
        <topology evidence="1">Multi-pass membrane protein</topology>
    </subcellularLocation>
</comment>
<dbReference type="Pfam" id="PF17200">
    <property type="entry name" value="sCache_2"/>
    <property type="match status" value="1"/>
</dbReference>
<keyword evidence="5 9" id="KW-1133">Transmembrane helix</keyword>
<dbReference type="SUPFAM" id="SSF58104">
    <property type="entry name" value="Methyl-accepting chemotaxis protein (MCP) signaling domain"/>
    <property type="match status" value="1"/>
</dbReference>
<comment type="caution">
    <text evidence="11">The sequence shown here is derived from an EMBL/GenBank/DDBJ whole genome shotgun (WGS) entry which is preliminary data.</text>
</comment>
<dbReference type="GO" id="GO:0007165">
    <property type="term" value="P:signal transduction"/>
    <property type="evidence" value="ECO:0007669"/>
    <property type="project" value="UniProtKB-KW"/>
</dbReference>
<evidence type="ECO:0000259" key="10">
    <source>
        <dbReference type="PROSITE" id="PS50111"/>
    </source>
</evidence>
<evidence type="ECO:0000313" key="11">
    <source>
        <dbReference type="EMBL" id="RKF49884.1"/>
    </source>
</evidence>
<dbReference type="Gene3D" id="1.10.287.950">
    <property type="entry name" value="Methyl-accepting chemotaxis protein"/>
    <property type="match status" value="1"/>
</dbReference>
<sequence length="517" mass="55452">MKMSTRLWLLIGIAMVGLAGLGGSSLWTLKTSMRDARKAEITNMLYSARNLVTYYAQQEQRGALTHGEAQRAALDTLARLANAPKSYYIVRSPDGVMLEHPDPKQVGTVSLGKTLDGHSDYDAWRDAMGSNGVSIISVAFKKPGEAGFSEKLNGMTEFKPWNWWIVTGFFTDDMDAEFYGAARQTLIALTVTAVLLFLMGYRLIGNVQSAIGGEPRDVADVARRIAQGDLSSASVARGPMEGGKPSQDSSIASSVLRMSDNLYAMLRKIHHATESISAGTRELRQGHDDLSHRSEQQAAALQQTAASVEELTATVQQNAESVVHATDLARVAVKQVSTADEHIDQIVVGMSRITGSAQRMRDFVSVVSGISAQTNILALNAAVEAARAGVEGRGFAVVASEVRELARRANESVTAISGLIDEALVNVESGNGMVQRAREGMASLVRHIKGIESNLSQISEASAEQSRGISQVSEAISYIDEATQRNTNVVLQVAEAAASLDAQVQSLSEAVGIFRLE</sequence>
<evidence type="ECO:0000256" key="3">
    <source>
        <dbReference type="ARBA" id="ARBA00022481"/>
    </source>
</evidence>
<gene>
    <name evidence="11" type="ORF">BCY88_17065</name>
</gene>
<dbReference type="GO" id="GO:0006935">
    <property type="term" value="P:chemotaxis"/>
    <property type="evidence" value="ECO:0007669"/>
    <property type="project" value="InterPro"/>
</dbReference>
<accession>A0A3R7LCS3</accession>
<keyword evidence="3" id="KW-0488">Methylation</keyword>
<keyword evidence="2" id="KW-1003">Cell membrane</keyword>
<name>A0A3R7LCS3_9BURK</name>
<evidence type="ECO:0000256" key="1">
    <source>
        <dbReference type="ARBA" id="ARBA00004651"/>
    </source>
</evidence>